<dbReference type="EMBL" id="JH598107">
    <property type="status" value="NOT_ANNOTATED_CDS"/>
    <property type="molecule type" value="Genomic_DNA"/>
</dbReference>
<evidence type="ECO:0000313" key="2">
    <source>
        <dbReference type="EnsemblProtists" id="HpaP813067"/>
    </source>
</evidence>
<dbReference type="VEuPathDB" id="FungiDB:HpaG813067"/>
<evidence type="ECO:0000256" key="1">
    <source>
        <dbReference type="SAM" id="SignalP"/>
    </source>
</evidence>
<dbReference type="HOGENOM" id="CLU_1411257_0_0_1"/>
<evidence type="ECO:0008006" key="4">
    <source>
        <dbReference type="Google" id="ProtNLM"/>
    </source>
</evidence>
<feature type="signal peptide" evidence="1">
    <location>
        <begin position="1"/>
        <end position="25"/>
    </location>
</feature>
<dbReference type="Proteomes" id="UP000011713">
    <property type="component" value="Unassembled WGS sequence"/>
</dbReference>
<feature type="chain" id="PRO_5004049667" description="RxLR effector candidate protein" evidence="1">
    <location>
        <begin position="26"/>
        <end position="193"/>
    </location>
</feature>
<proteinExistence type="predicted"/>
<dbReference type="EnsemblProtists" id="HpaT813067">
    <property type="protein sequence ID" value="HpaP813067"/>
    <property type="gene ID" value="HpaG813067"/>
</dbReference>
<accession>M4C1W6</accession>
<evidence type="ECO:0000313" key="3">
    <source>
        <dbReference type="Proteomes" id="UP000011713"/>
    </source>
</evidence>
<dbReference type="InParanoid" id="M4C1W6"/>
<dbReference type="AlphaFoldDB" id="M4C1W6"/>
<keyword evidence="3" id="KW-1185">Reference proteome</keyword>
<keyword evidence="1" id="KW-0732">Signal</keyword>
<reference evidence="3" key="1">
    <citation type="journal article" date="2010" name="Science">
        <title>Signatures of adaptation to obligate biotrophy in the Hyaloperonospora arabidopsidis genome.</title>
        <authorList>
            <person name="Baxter L."/>
            <person name="Tripathy S."/>
            <person name="Ishaque N."/>
            <person name="Boot N."/>
            <person name="Cabral A."/>
            <person name="Kemen E."/>
            <person name="Thines M."/>
            <person name="Ah-Fong A."/>
            <person name="Anderson R."/>
            <person name="Badejoko W."/>
            <person name="Bittner-Eddy P."/>
            <person name="Boore J.L."/>
            <person name="Chibucos M.C."/>
            <person name="Coates M."/>
            <person name="Dehal P."/>
            <person name="Delehaunty K."/>
            <person name="Dong S."/>
            <person name="Downton P."/>
            <person name="Dumas B."/>
            <person name="Fabro G."/>
            <person name="Fronick C."/>
            <person name="Fuerstenberg S.I."/>
            <person name="Fulton L."/>
            <person name="Gaulin E."/>
            <person name="Govers F."/>
            <person name="Hughes L."/>
            <person name="Humphray S."/>
            <person name="Jiang R.H."/>
            <person name="Judelson H."/>
            <person name="Kamoun S."/>
            <person name="Kyung K."/>
            <person name="Meijer H."/>
            <person name="Minx P."/>
            <person name="Morris P."/>
            <person name="Nelson J."/>
            <person name="Phuntumart V."/>
            <person name="Qutob D."/>
            <person name="Rehmany A."/>
            <person name="Rougon-Cardoso A."/>
            <person name="Ryden P."/>
            <person name="Torto-Alalibo T."/>
            <person name="Studholme D."/>
            <person name="Wang Y."/>
            <person name="Win J."/>
            <person name="Wood J."/>
            <person name="Clifton S.W."/>
            <person name="Rogers J."/>
            <person name="Van den Ackerveken G."/>
            <person name="Jones J.D."/>
            <person name="McDowell J.M."/>
            <person name="Beynon J."/>
            <person name="Tyler B.M."/>
        </authorList>
    </citation>
    <scope>NUCLEOTIDE SEQUENCE [LARGE SCALE GENOMIC DNA]</scope>
    <source>
        <strain evidence="3">Emoy2</strain>
    </source>
</reference>
<organism evidence="2 3">
    <name type="scientific">Hyaloperonospora arabidopsidis (strain Emoy2)</name>
    <name type="common">Downy mildew agent</name>
    <name type="synonym">Peronospora arabidopsidis</name>
    <dbReference type="NCBI Taxonomy" id="559515"/>
    <lineage>
        <taxon>Eukaryota</taxon>
        <taxon>Sar</taxon>
        <taxon>Stramenopiles</taxon>
        <taxon>Oomycota</taxon>
        <taxon>Peronosporomycetes</taxon>
        <taxon>Peronosporales</taxon>
        <taxon>Peronosporaceae</taxon>
        <taxon>Hyaloperonospora</taxon>
    </lineage>
</organism>
<reference evidence="2" key="2">
    <citation type="submission" date="2015-06" db="UniProtKB">
        <authorList>
            <consortium name="EnsemblProtists"/>
        </authorList>
    </citation>
    <scope>IDENTIFICATION</scope>
    <source>
        <strain evidence="2">Emoy2</strain>
    </source>
</reference>
<dbReference type="PROSITE" id="PS51257">
    <property type="entry name" value="PROKAR_LIPOPROTEIN"/>
    <property type="match status" value="1"/>
</dbReference>
<protein>
    <recommendedName>
        <fullName evidence="4">RxLR effector candidate protein</fullName>
    </recommendedName>
</protein>
<name>M4C1W6_HYAAE</name>
<sequence length="193" mass="20588">MRLAYAAVATLAALFACSLAVSTSADPKDVVKPVLSKVSQSAIVRRATDVAVAAATRAKAQANSIAVRSTTNVGNPLGAITPLWNMLSYGPISNGMMTMLTKFAGQATGVIRAGALTVKSPLEKLESKYMASIGGLLKITPLWNKLATNPTAVAIKTQLEEKITDVIQRFLIWVVKVQFQSTPQTTKRPLTRF</sequence>